<dbReference type="InterPro" id="IPR011009">
    <property type="entry name" value="Kinase-like_dom_sf"/>
</dbReference>
<dbReference type="GO" id="GO:0005634">
    <property type="term" value="C:nucleus"/>
    <property type="evidence" value="ECO:0007669"/>
    <property type="project" value="TreeGrafter"/>
</dbReference>
<evidence type="ECO:0000259" key="6">
    <source>
        <dbReference type="PROSITE" id="PS50011"/>
    </source>
</evidence>
<dbReference type="EMBL" id="MU001700">
    <property type="protein sequence ID" value="KAF2453046.1"/>
    <property type="molecule type" value="Genomic_DNA"/>
</dbReference>
<dbReference type="Pfam" id="PF00069">
    <property type="entry name" value="Pkinase"/>
    <property type="match status" value="1"/>
</dbReference>
<dbReference type="InterPro" id="IPR000719">
    <property type="entry name" value="Prot_kinase_dom"/>
</dbReference>
<dbReference type="AlphaFoldDB" id="A0A6A6NMZ3"/>
<keyword evidence="1" id="KW-0723">Serine/threonine-protein kinase</keyword>
<dbReference type="InterPro" id="IPR051175">
    <property type="entry name" value="CLK_kinases"/>
</dbReference>
<evidence type="ECO:0000256" key="5">
    <source>
        <dbReference type="ARBA" id="ARBA00022840"/>
    </source>
</evidence>
<dbReference type="PROSITE" id="PS50011">
    <property type="entry name" value="PROTEIN_KINASE_DOM"/>
    <property type="match status" value="1"/>
</dbReference>
<evidence type="ECO:0000256" key="4">
    <source>
        <dbReference type="ARBA" id="ARBA00022777"/>
    </source>
</evidence>
<keyword evidence="4 7" id="KW-0418">Kinase</keyword>
<evidence type="ECO:0000313" key="7">
    <source>
        <dbReference type="EMBL" id="KAF2453046.1"/>
    </source>
</evidence>
<dbReference type="SUPFAM" id="SSF56112">
    <property type="entry name" value="Protein kinase-like (PK-like)"/>
    <property type="match status" value="1"/>
</dbReference>
<evidence type="ECO:0000256" key="3">
    <source>
        <dbReference type="ARBA" id="ARBA00022741"/>
    </source>
</evidence>
<reference evidence="7" key="1">
    <citation type="journal article" date="2020" name="Stud. Mycol.">
        <title>101 Dothideomycetes genomes: a test case for predicting lifestyles and emergence of pathogens.</title>
        <authorList>
            <person name="Haridas S."/>
            <person name="Albert R."/>
            <person name="Binder M."/>
            <person name="Bloem J."/>
            <person name="Labutti K."/>
            <person name="Salamov A."/>
            <person name="Andreopoulos B."/>
            <person name="Baker S."/>
            <person name="Barry K."/>
            <person name="Bills G."/>
            <person name="Bluhm B."/>
            <person name="Cannon C."/>
            <person name="Castanera R."/>
            <person name="Culley D."/>
            <person name="Daum C."/>
            <person name="Ezra D."/>
            <person name="Gonzalez J."/>
            <person name="Henrissat B."/>
            <person name="Kuo A."/>
            <person name="Liang C."/>
            <person name="Lipzen A."/>
            <person name="Lutzoni F."/>
            <person name="Magnuson J."/>
            <person name="Mondo S."/>
            <person name="Nolan M."/>
            <person name="Ohm R."/>
            <person name="Pangilinan J."/>
            <person name="Park H.-J."/>
            <person name="Ramirez L."/>
            <person name="Alfaro M."/>
            <person name="Sun H."/>
            <person name="Tritt A."/>
            <person name="Yoshinaga Y."/>
            <person name="Zwiers L.-H."/>
            <person name="Turgeon B."/>
            <person name="Goodwin S."/>
            <person name="Spatafora J."/>
            <person name="Crous P."/>
            <person name="Grigoriev I."/>
        </authorList>
    </citation>
    <scope>NUCLEOTIDE SEQUENCE</scope>
    <source>
        <strain evidence="7">ATCC 16933</strain>
    </source>
</reference>
<dbReference type="Proteomes" id="UP000799766">
    <property type="component" value="Unassembled WGS sequence"/>
</dbReference>
<dbReference type="PANTHER" id="PTHR45646:SF11">
    <property type="entry name" value="SERINE_THREONINE-PROTEIN KINASE DOA"/>
    <property type="match status" value="1"/>
</dbReference>
<dbReference type="GO" id="GO:0005524">
    <property type="term" value="F:ATP binding"/>
    <property type="evidence" value="ECO:0007669"/>
    <property type="project" value="UniProtKB-KW"/>
</dbReference>
<keyword evidence="2" id="KW-0808">Transferase</keyword>
<dbReference type="Gene3D" id="1.10.510.10">
    <property type="entry name" value="Transferase(Phosphotransferase) domain 1"/>
    <property type="match status" value="1"/>
</dbReference>
<evidence type="ECO:0000256" key="1">
    <source>
        <dbReference type="ARBA" id="ARBA00022527"/>
    </source>
</evidence>
<evidence type="ECO:0000256" key="2">
    <source>
        <dbReference type="ARBA" id="ARBA00022679"/>
    </source>
</evidence>
<feature type="domain" description="Protein kinase" evidence="6">
    <location>
        <begin position="68"/>
        <end position="434"/>
    </location>
</feature>
<dbReference type="SMART" id="SM00220">
    <property type="entry name" value="S_TKc"/>
    <property type="match status" value="1"/>
</dbReference>
<dbReference type="Gene3D" id="3.30.200.20">
    <property type="entry name" value="Phosphorylase Kinase, domain 1"/>
    <property type="match status" value="1"/>
</dbReference>
<dbReference type="PANTHER" id="PTHR45646">
    <property type="entry name" value="SERINE/THREONINE-PROTEIN KINASE DOA-RELATED"/>
    <property type="match status" value="1"/>
</dbReference>
<protein>
    <submittedName>
        <fullName evidence="7">CMGC protein kinase</fullName>
    </submittedName>
</protein>
<accession>A0A6A6NMZ3</accession>
<sequence length="436" mass="50015">MVFDVLKARGVLLFGQCRALLTAATTAASRASPEILPSNVLVEEEGIPDYDPKRFYPVNPGDLFHGRYEMVAKVGWGRSSTVWVARDTARHVWRWQSNRYVTVKVTVSDFVNQDAAKHELSMARRLETNPSHGGYPFMAARTCLVHEPMREPLWLFQRRWEAGKLPPTLLKIYLKFLLRGLDYLHSEYLKPDNILMGFEGPSVLEDFVREQAGHPMARKITDNRTIYVSRNDFGRLKSFRILPKIADFGLAECGDGCQPLRHPIQPPLFHAPEVLLGTNWTYNADIWNLGVLIWNLMENRDLFRNVRSSQGSYDSRAHMAEMIALLGPPPKALLDREKEWSEVKWSEVKWSDGISSPDGTLCQTPREYFKGPFFNSEGDFLYSQLIPNNISLSDLILSLEGEDKLLFLDFVGHMLQWLPERRKTAKELLEHPWLAS</sequence>
<proteinExistence type="predicted"/>
<evidence type="ECO:0000313" key="8">
    <source>
        <dbReference type="Proteomes" id="UP000799766"/>
    </source>
</evidence>
<gene>
    <name evidence="7" type="ORF">BDY21DRAFT_388284</name>
</gene>
<keyword evidence="3" id="KW-0547">Nucleotide-binding</keyword>
<dbReference type="GO" id="GO:0043484">
    <property type="term" value="P:regulation of RNA splicing"/>
    <property type="evidence" value="ECO:0007669"/>
    <property type="project" value="TreeGrafter"/>
</dbReference>
<dbReference type="GO" id="GO:0004674">
    <property type="term" value="F:protein serine/threonine kinase activity"/>
    <property type="evidence" value="ECO:0007669"/>
    <property type="project" value="UniProtKB-KW"/>
</dbReference>
<keyword evidence="5" id="KW-0067">ATP-binding</keyword>
<dbReference type="OrthoDB" id="5979581at2759"/>
<name>A0A6A6NMZ3_9PEZI</name>
<keyword evidence="8" id="KW-1185">Reference proteome</keyword>
<organism evidence="7 8">
    <name type="scientific">Lineolata rhizophorae</name>
    <dbReference type="NCBI Taxonomy" id="578093"/>
    <lineage>
        <taxon>Eukaryota</taxon>
        <taxon>Fungi</taxon>
        <taxon>Dikarya</taxon>
        <taxon>Ascomycota</taxon>
        <taxon>Pezizomycotina</taxon>
        <taxon>Dothideomycetes</taxon>
        <taxon>Dothideomycetes incertae sedis</taxon>
        <taxon>Lineolatales</taxon>
        <taxon>Lineolataceae</taxon>
        <taxon>Lineolata</taxon>
    </lineage>
</organism>